<dbReference type="EMBL" id="BMFC01000003">
    <property type="protein sequence ID" value="GGC01229.1"/>
    <property type="molecule type" value="Genomic_DNA"/>
</dbReference>
<name>A0ABQ1KN98_9RHOB</name>
<evidence type="ECO:0008006" key="3">
    <source>
        <dbReference type="Google" id="ProtNLM"/>
    </source>
</evidence>
<proteinExistence type="predicted"/>
<keyword evidence="2" id="KW-1185">Reference proteome</keyword>
<sequence>MQDGTEPYTLSLSDLSPTQWLEEMREIGDACGFFEPLGKHHNAAFIEKGDTLLVSFESLPAIQALSEEARPTGFDLAHANGWSCLTVISNRDTWFRDGEVYGFFDQMTDDGFFDDFEQVIFFGAGPCGYAACAFSLAAPGATVIALEPQATLDPRVTEWDDRFTHMRRTDFTDRYGYAPDMLEAAKAAYVLYDPRDRLGAMHAALFERSGITRYRAAHLGGGMQLHLTQMNVLEPLVTAAASGELDTAMFARLYRERRSHALYCKKLFATVEAMDRPQLAEAVCDFIVQKFGAPRYRRKLKALRQQTDATPEDVTTD</sequence>
<comment type="caution">
    <text evidence="1">The sequence shown here is derived from an EMBL/GenBank/DDBJ whole genome shotgun (WGS) entry which is preliminary data.</text>
</comment>
<gene>
    <name evidence="1" type="ORF">GCM10011363_17300</name>
</gene>
<reference evidence="2" key="1">
    <citation type="journal article" date="2019" name="Int. J. Syst. Evol. Microbiol.">
        <title>The Global Catalogue of Microorganisms (GCM) 10K type strain sequencing project: providing services to taxonomists for standard genome sequencing and annotation.</title>
        <authorList>
            <consortium name="The Broad Institute Genomics Platform"/>
            <consortium name="The Broad Institute Genome Sequencing Center for Infectious Disease"/>
            <person name="Wu L."/>
            <person name="Ma J."/>
        </authorList>
    </citation>
    <scope>NUCLEOTIDE SEQUENCE [LARGE SCALE GENOMIC DNA]</scope>
    <source>
        <strain evidence="2">CGMCC 1.12478</strain>
    </source>
</reference>
<dbReference type="Proteomes" id="UP000645462">
    <property type="component" value="Unassembled WGS sequence"/>
</dbReference>
<protein>
    <recommendedName>
        <fullName evidence="3">Phosphoadenosine phosphosulfate reductase</fullName>
    </recommendedName>
</protein>
<dbReference type="RefSeq" id="WP_188481624.1">
    <property type="nucleotide sequence ID" value="NZ_BMFC01000003.1"/>
</dbReference>
<organism evidence="1 2">
    <name type="scientific">Marivita lacus</name>
    <dbReference type="NCBI Taxonomy" id="1323742"/>
    <lineage>
        <taxon>Bacteria</taxon>
        <taxon>Pseudomonadati</taxon>
        <taxon>Pseudomonadota</taxon>
        <taxon>Alphaproteobacteria</taxon>
        <taxon>Rhodobacterales</taxon>
        <taxon>Roseobacteraceae</taxon>
        <taxon>Marivita</taxon>
    </lineage>
</organism>
<evidence type="ECO:0000313" key="2">
    <source>
        <dbReference type="Proteomes" id="UP000645462"/>
    </source>
</evidence>
<accession>A0ABQ1KN98</accession>
<evidence type="ECO:0000313" key="1">
    <source>
        <dbReference type="EMBL" id="GGC01229.1"/>
    </source>
</evidence>